<dbReference type="InterPro" id="IPR037913">
    <property type="entry name" value="ACD_IbpA/B"/>
</dbReference>
<evidence type="ECO:0000256" key="3">
    <source>
        <dbReference type="RuleBase" id="RU003616"/>
    </source>
</evidence>
<evidence type="ECO:0000259" key="4">
    <source>
        <dbReference type="PROSITE" id="PS01031"/>
    </source>
</evidence>
<protein>
    <submittedName>
        <fullName evidence="5">Heat-shock protein</fullName>
    </submittedName>
</protein>
<dbReference type="OrthoDB" id="9810618at2"/>
<reference evidence="6" key="1">
    <citation type="submission" date="2016-07" db="EMBL/GenBank/DDBJ databases">
        <authorList>
            <person name="Florea S."/>
            <person name="Webb J.S."/>
            <person name="Jaromczyk J."/>
            <person name="Schardl C.L."/>
        </authorList>
    </citation>
    <scope>NUCLEOTIDE SEQUENCE [LARGE SCALE GENOMIC DNA]</scope>
    <source>
        <strain evidence="6">MV-1</strain>
    </source>
</reference>
<keyword evidence="6" id="KW-1185">Reference proteome</keyword>
<dbReference type="EMBL" id="MCGG01000011">
    <property type="protein sequence ID" value="OEJ68692.1"/>
    <property type="molecule type" value="Genomic_DNA"/>
</dbReference>
<sequence>MRTVDFTPINRFAVGFDRMQRQLESMAHLDEATSAYPPYNIEVLAEDAYRITMAVAGFAMSDLDITVQDAQLTVAGRVERSEAPVEYLHRGIATRAFERRFELADHIKVTGAVMDNGLLHIDLKREVPEALKPRKIAIEASAPQRKAIEQKAA</sequence>
<evidence type="ECO:0000256" key="2">
    <source>
        <dbReference type="PROSITE-ProRule" id="PRU00285"/>
    </source>
</evidence>
<proteinExistence type="inferred from homology"/>
<accession>A0A1E5QA68</accession>
<dbReference type="Gene3D" id="2.60.40.790">
    <property type="match status" value="1"/>
</dbReference>
<evidence type="ECO:0000256" key="1">
    <source>
        <dbReference type="ARBA" id="ARBA00023016"/>
    </source>
</evidence>
<evidence type="ECO:0000313" key="5">
    <source>
        <dbReference type="EMBL" id="OEJ68692.1"/>
    </source>
</evidence>
<dbReference type="STRING" id="28181.BEN30_05620"/>
<dbReference type="PROSITE" id="PS01031">
    <property type="entry name" value="SHSP"/>
    <property type="match status" value="1"/>
</dbReference>
<dbReference type="CDD" id="cd06470">
    <property type="entry name" value="ACD_IbpA-B_like"/>
    <property type="match status" value="1"/>
</dbReference>
<name>A0A1E5QA68_9PROT</name>
<dbReference type="PANTHER" id="PTHR47062:SF1">
    <property type="entry name" value="SMALL HEAT SHOCK PROTEIN IBPA"/>
    <property type="match status" value="1"/>
</dbReference>
<dbReference type="Pfam" id="PF00011">
    <property type="entry name" value="HSP20"/>
    <property type="match status" value="1"/>
</dbReference>
<dbReference type="AlphaFoldDB" id="A0A1E5QA68"/>
<dbReference type="InterPro" id="IPR008978">
    <property type="entry name" value="HSP20-like_chaperone"/>
</dbReference>
<dbReference type="PANTHER" id="PTHR47062">
    <property type="match status" value="1"/>
</dbReference>
<dbReference type="RefSeq" id="WP_069957050.1">
    <property type="nucleotide sequence ID" value="NZ_MCGG01000011.1"/>
</dbReference>
<feature type="domain" description="SHSP" evidence="4">
    <location>
        <begin position="30"/>
        <end position="141"/>
    </location>
</feature>
<dbReference type="Proteomes" id="UP000095347">
    <property type="component" value="Unassembled WGS sequence"/>
</dbReference>
<dbReference type="InterPro" id="IPR002068">
    <property type="entry name" value="A-crystallin/Hsp20_dom"/>
</dbReference>
<dbReference type="SUPFAM" id="SSF49764">
    <property type="entry name" value="HSP20-like chaperones"/>
    <property type="match status" value="1"/>
</dbReference>
<evidence type="ECO:0000313" key="6">
    <source>
        <dbReference type="Proteomes" id="UP000095347"/>
    </source>
</evidence>
<keyword evidence="1" id="KW-0346">Stress response</keyword>
<organism evidence="5 6">
    <name type="scientific">Magnetovibrio blakemorei</name>
    <dbReference type="NCBI Taxonomy" id="28181"/>
    <lineage>
        <taxon>Bacteria</taxon>
        <taxon>Pseudomonadati</taxon>
        <taxon>Pseudomonadota</taxon>
        <taxon>Alphaproteobacteria</taxon>
        <taxon>Rhodospirillales</taxon>
        <taxon>Magnetovibrionaceae</taxon>
        <taxon>Magnetovibrio</taxon>
    </lineage>
</organism>
<comment type="similarity">
    <text evidence="2 3">Belongs to the small heat shock protein (HSP20) family.</text>
</comment>
<gene>
    <name evidence="5" type="ORF">BEN30_05620</name>
</gene>
<comment type="caution">
    <text evidence="5">The sequence shown here is derived from an EMBL/GenBank/DDBJ whole genome shotgun (WGS) entry which is preliminary data.</text>
</comment>